<dbReference type="InterPro" id="IPR012338">
    <property type="entry name" value="Beta-lactam/transpept-like"/>
</dbReference>
<dbReference type="PANTHER" id="PTHR43283:SF3">
    <property type="entry name" value="BETA-LACTAMASE FAMILY PROTEIN (AFU_ORTHOLOGUE AFUA_5G07500)"/>
    <property type="match status" value="1"/>
</dbReference>
<evidence type="ECO:0000313" key="4">
    <source>
        <dbReference type="Proteomes" id="UP000176944"/>
    </source>
</evidence>
<keyword evidence="1" id="KW-0732">Signal</keyword>
<feature type="signal peptide" evidence="1">
    <location>
        <begin position="1"/>
        <end position="25"/>
    </location>
</feature>
<evidence type="ECO:0000259" key="2">
    <source>
        <dbReference type="Pfam" id="PF00144"/>
    </source>
</evidence>
<name>A0A1D9G1U5_MOOP1</name>
<dbReference type="SUPFAM" id="SSF56601">
    <property type="entry name" value="beta-lactamase/transpeptidase-like"/>
    <property type="match status" value="1"/>
</dbReference>
<reference evidence="4" key="1">
    <citation type="submission" date="2016-10" db="EMBL/GenBank/DDBJ databases">
        <title>Comparative genomics uncovers the prolific and rare metabolic potential of the cyanobacterial genus Moorea.</title>
        <authorList>
            <person name="Leao T."/>
            <person name="Castelao G."/>
            <person name="Korobeynikov A."/>
            <person name="Monroe E.A."/>
            <person name="Podell S."/>
            <person name="Glukhov E."/>
            <person name="Allen E."/>
            <person name="Gerwick W.H."/>
            <person name="Gerwick L."/>
        </authorList>
    </citation>
    <scope>NUCLEOTIDE SEQUENCE [LARGE SCALE GENOMIC DNA]</scope>
    <source>
        <strain evidence="4">JHB</strain>
    </source>
</reference>
<keyword evidence="3" id="KW-0378">Hydrolase</keyword>
<dbReference type="InterPro" id="IPR001466">
    <property type="entry name" value="Beta-lactam-related"/>
</dbReference>
<organism evidence="3 4">
    <name type="scientific">Moorena producens (strain JHB)</name>
    <dbReference type="NCBI Taxonomy" id="1454205"/>
    <lineage>
        <taxon>Bacteria</taxon>
        <taxon>Bacillati</taxon>
        <taxon>Cyanobacteriota</taxon>
        <taxon>Cyanophyceae</taxon>
        <taxon>Coleofasciculales</taxon>
        <taxon>Coleofasciculaceae</taxon>
        <taxon>Moorena</taxon>
    </lineage>
</organism>
<dbReference type="PANTHER" id="PTHR43283">
    <property type="entry name" value="BETA-LACTAMASE-RELATED"/>
    <property type="match status" value="1"/>
</dbReference>
<protein>
    <submittedName>
        <fullName evidence="3">Serine hydrolase</fullName>
    </submittedName>
</protein>
<dbReference type="AlphaFoldDB" id="A0A1D9G1U5"/>
<feature type="chain" id="PRO_5009441718" evidence="1">
    <location>
        <begin position="26"/>
        <end position="461"/>
    </location>
</feature>
<accession>A0A1D9G1U5</accession>
<sequence>MKWIQKLSLTVVTAALINLDASVFAQSLPVAKKPEQVGFCSDKLEAITDDLQNRVDKQEIAGGVVIIARNGKIAYRQAVGLRDIEASESMKPDTIFRIASNSKIITGFAIHLLELDGLIDLKDPVSKYIPAFANMKVVVPGSSGQPNDYKTRRATKKITIEQLLNHTSGIDYNLNNHPILGPLLKQAKISDGYSTTPGTIGDMVGRLAKLPLLFEPGRQWNYGLSSDILGYLVEVVSRQTLAEFLQERVFQPLEMNDTSFYVPPSKRNRLAAVYIPNFENGGLIRMGTTPKEIVPGFIMDEAYPYKTGDTYFSGGAGLVSTPDDYVRFMQMLLNKGKLKSRNGRKIVRIAKPKTVRKFLSVRDNDKEGNEVFKELFNIAGYKFTNGFFVKDDPNASNKPSSVGSFQWAGVYNTHYFADPKRKLIGVVMTQLFPYVQTDLRHKYESLTYEALAPNCKALVSE</sequence>
<dbReference type="EMBL" id="CP017708">
    <property type="protein sequence ID" value="AOY81390.1"/>
    <property type="molecule type" value="Genomic_DNA"/>
</dbReference>
<dbReference type="GO" id="GO:0016787">
    <property type="term" value="F:hydrolase activity"/>
    <property type="evidence" value="ECO:0007669"/>
    <property type="project" value="UniProtKB-KW"/>
</dbReference>
<evidence type="ECO:0000256" key="1">
    <source>
        <dbReference type="SAM" id="SignalP"/>
    </source>
</evidence>
<dbReference type="Gene3D" id="3.40.710.10">
    <property type="entry name" value="DD-peptidase/beta-lactamase superfamily"/>
    <property type="match status" value="1"/>
</dbReference>
<dbReference type="Proteomes" id="UP000176944">
    <property type="component" value="Chromosome"/>
</dbReference>
<dbReference type="InterPro" id="IPR050789">
    <property type="entry name" value="Diverse_Enzym_Activities"/>
</dbReference>
<proteinExistence type="predicted"/>
<dbReference type="Pfam" id="PF00144">
    <property type="entry name" value="Beta-lactamase"/>
    <property type="match status" value="1"/>
</dbReference>
<evidence type="ECO:0000313" key="3">
    <source>
        <dbReference type="EMBL" id="AOY81390.1"/>
    </source>
</evidence>
<feature type="domain" description="Beta-lactamase-related" evidence="2">
    <location>
        <begin position="51"/>
        <end position="438"/>
    </location>
</feature>
<gene>
    <name evidence="3" type="ORF">BJP36_17215</name>
</gene>